<dbReference type="Proteomes" id="UP000325372">
    <property type="component" value="Unassembled WGS sequence"/>
</dbReference>
<gene>
    <name evidence="2" type="ORF">F3N42_04015</name>
</gene>
<sequence length="143" mass="15113">MKRMLLCMGLALASGSVVAASADSDFQVEASEFLGGIMLQSSRADVDLDVTLVAPDGTRAKERYPSNEPVFLDVADRSLPDGLYRYEVRPVAAVKRSPSEVPANLRGLVSTGAPELAAVSGTFRVVNGEIVNASEAEDKGDLK</sequence>
<protein>
    <submittedName>
        <fullName evidence="2">Uncharacterized protein</fullName>
    </submittedName>
</protein>
<accession>A0A5N0TEQ8</accession>
<keyword evidence="3" id="KW-1185">Reference proteome</keyword>
<reference evidence="2 3" key="1">
    <citation type="submission" date="2019-09" db="EMBL/GenBank/DDBJ databases">
        <title>Wenzhouxiangella sp. Genome sequencing and assembly.</title>
        <authorList>
            <person name="Zhang R."/>
        </authorList>
    </citation>
    <scope>NUCLEOTIDE SEQUENCE [LARGE SCALE GENOMIC DNA]</scope>
    <source>
        <strain evidence="2 3">W260</strain>
    </source>
</reference>
<evidence type="ECO:0000256" key="1">
    <source>
        <dbReference type="SAM" id="SignalP"/>
    </source>
</evidence>
<organism evidence="2 3">
    <name type="scientific">Marinihelvus fidelis</name>
    <dbReference type="NCBI Taxonomy" id="2613842"/>
    <lineage>
        <taxon>Bacteria</taxon>
        <taxon>Pseudomonadati</taxon>
        <taxon>Pseudomonadota</taxon>
        <taxon>Gammaproteobacteria</taxon>
        <taxon>Chromatiales</taxon>
        <taxon>Wenzhouxiangellaceae</taxon>
        <taxon>Marinihelvus</taxon>
    </lineage>
</organism>
<dbReference type="EMBL" id="VYXP01000002">
    <property type="protein sequence ID" value="KAA9133522.1"/>
    <property type="molecule type" value="Genomic_DNA"/>
</dbReference>
<comment type="caution">
    <text evidence="2">The sequence shown here is derived from an EMBL/GenBank/DDBJ whole genome shotgun (WGS) entry which is preliminary data.</text>
</comment>
<name>A0A5N0TEQ8_9GAMM</name>
<dbReference type="AlphaFoldDB" id="A0A5N0TEQ8"/>
<feature type="chain" id="PRO_5024355978" evidence="1">
    <location>
        <begin position="20"/>
        <end position="143"/>
    </location>
</feature>
<proteinExistence type="predicted"/>
<evidence type="ECO:0000313" key="3">
    <source>
        <dbReference type="Proteomes" id="UP000325372"/>
    </source>
</evidence>
<feature type="signal peptide" evidence="1">
    <location>
        <begin position="1"/>
        <end position="19"/>
    </location>
</feature>
<evidence type="ECO:0000313" key="2">
    <source>
        <dbReference type="EMBL" id="KAA9133522.1"/>
    </source>
</evidence>
<keyword evidence="1" id="KW-0732">Signal</keyword>
<dbReference type="RefSeq" id="WP_150863083.1">
    <property type="nucleotide sequence ID" value="NZ_VYXP01000002.1"/>
</dbReference>